<organism evidence="2 3">
    <name type="scientific">Methylorubrum extorquens</name>
    <name type="common">Methylobacterium dichloromethanicum</name>
    <name type="synonym">Methylobacterium extorquens</name>
    <dbReference type="NCBI Taxonomy" id="408"/>
    <lineage>
        <taxon>Bacteria</taxon>
        <taxon>Pseudomonadati</taxon>
        <taxon>Pseudomonadota</taxon>
        <taxon>Alphaproteobacteria</taxon>
        <taxon>Hyphomicrobiales</taxon>
        <taxon>Methylobacteriaceae</taxon>
        <taxon>Methylorubrum</taxon>
    </lineage>
</organism>
<dbReference type="AlphaFoldDB" id="A0AAX3WMX1"/>
<proteinExistence type="predicted"/>
<protein>
    <submittedName>
        <fullName evidence="2">DUF4007 family protein</fullName>
    </submittedName>
</protein>
<accession>A0AAX3WMX1</accession>
<feature type="domain" description="DUF4007" evidence="1">
    <location>
        <begin position="21"/>
        <end position="286"/>
    </location>
</feature>
<evidence type="ECO:0000313" key="2">
    <source>
        <dbReference type="EMBL" id="WHQ72900.1"/>
    </source>
</evidence>
<keyword evidence="2" id="KW-0614">Plasmid</keyword>
<sequence>MFTKASARPENAWMADAGLKFSGHESFTIRYGWLPKLYEALAECPDVFSSDERAILAFGLGRNMVKSIRFWGDALGLTEQRGRGVALTTLAGSLLDPVRGRDPYLEDTGSLWRLHWLLTTRARLGAWATFFMDMRDTVIPRARLVSMVVGRAEASGSRISQGTASAHVDILVRTYDAGRAAGVTVLEDALGCPLQELELVREESVMGTPTLRLSRGPKPTLDVPAFAFALHDFWSGAAPGSRSISLRSLMLSRRSPGMVFALDEASLHERLGAVCATASGLELQDDGAGGVDLVATRNCAIGRLEELAW</sequence>
<name>A0AAX3WMX1_METEX</name>
<dbReference type="Proteomes" id="UP001223720">
    <property type="component" value="Plasmid pME152"/>
</dbReference>
<dbReference type="EMBL" id="CP073634">
    <property type="protein sequence ID" value="WHQ72900.1"/>
    <property type="molecule type" value="Genomic_DNA"/>
</dbReference>
<gene>
    <name evidence="2" type="ORF">KEC54_28565</name>
</gene>
<dbReference type="RefSeq" id="WP_283536394.1">
    <property type="nucleotide sequence ID" value="NZ_CP073634.1"/>
</dbReference>
<reference evidence="2" key="1">
    <citation type="journal article" date="2022" name="Biotechnol. Bioprocess Eng.">
        <title>Pan-genome Analysis Reveals Comparative Genomic Features of Central Metabolic Pathways in Methylorubrum extorquens.</title>
        <authorList>
            <person name="Lee G.M."/>
            <person name="Scott-Nevros Z.K."/>
            <person name="Lee S.-M."/>
            <person name="Kim D."/>
        </authorList>
    </citation>
    <scope>NUCLEOTIDE SEQUENCE</scope>
    <source>
        <strain evidence="2">ATCC 55366</strain>
        <plasmid evidence="2">pME152</plasmid>
    </source>
</reference>
<geneLocation type="plasmid" evidence="2 3">
    <name>pME152</name>
</geneLocation>
<evidence type="ECO:0000313" key="3">
    <source>
        <dbReference type="Proteomes" id="UP001223720"/>
    </source>
</evidence>
<evidence type="ECO:0000259" key="1">
    <source>
        <dbReference type="Pfam" id="PF13182"/>
    </source>
</evidence>
<dbReference type="InterPro" id="IPR025248">
    <property type="entry name" value="DUF4007"/>
</dbReference>
<dbReference type="Pfam" id="PF13182">
    <property type="entry name" value="DUF4007"/>
    <property type="match status" value="1"/>
</dbReference>